<dbReference type="eggNOG" id="ENOG502SU3C">
    <property type="taxonomic scope" value="Eukaryota"/>
</dbReference>
<dbReference type="EMBL" id="KI394961">
    <property type="protein sequence ID" value="ERN00049.1"/>
    <property type="molecule type" value="Genomic_DNA"/>
</dbReference>
<dbReference type="PANTHER" id="PTHR31964:SF135">
    <property type="entry name" value="UNIVERSAL STRESS PROTEIN A-LIKE PROTEIN"/>
    <property type="match status" value="1"/>
</dbReference>
<dbReference type="InterPro" id="IPR014729">
    <property type="entry name" value="Rossmann-like_a/b/a_fold"/>
</dbReference>
<dbReference type="Proteomes" id="UP000017836">
    <property type="component" value="Unassembled WGS sequence"/>
</dbReference>
<dbReference type="Gene3D" id="3.40.50.620">
    <property type="entry name" value="HUPs"/>
    <property type="match status" value="1"/>
</dbReference>
<dbReference type="AlphaFoldDB" id="W1NXH9"/>
<reference evidence="3" key="1">
    <citation type="journal article" date="2013" name="Science">
        <title>The Amborella genome and the evolution of flowering plants.</title>
        <authorList>
            <consortium name="Amborella Genome Project"/>
        </authorList>
    </citation>
    <scope>NUCLEOTIDE SEQUENCE [LARGE SCALE GENOMIC DNA]</scope>
</reference>
<sequence>MEAGGARRQIMVALEPSEESTYALEWALEYLVISPDSDHLILLYVAPESLHNTMITGKEVSFSSHVLSVLEKNKKQTAHRVIELAKTMCEKYNVTYETKVMVGEAKFVICDAAKKLNVDLLVVGGHDFGAIKR</sequence>
<feature type="domain" description="UspA" evidence="1">
    <location>
        <begin position="8"/>
        <end position="132"/>
    </location>
</feature>
<dbReference type="Gramene" id="ERN00049">
    <property type="protein sequence ID" value="ERN00049"/>
    <property type="gene ID" value="AMTR_s00105p00074810"/>
</dbReference>
<accession>W1NXH9</accession>
<name>W1NXH9_AMBTC</name>
<dbReference type="HOGENOM" id="CLU_049301_9_1_1"/>
<dbReference type="CDD" id="cd23659">
    <property type="entry name" value="USP_At3g01520-like"/>
    <property type="match status" value="1"/>
</dbReference>
<dbReference type="OMA" id="IVICEMS"/>
<organism evidence="2 3">
    <name type="scientific">Amborella trichopoda</name>
    <dbReference type="NCBI Taxonomy" id="13333"/>
    <lineage>
        <taxon>Eukaryota</taxon>
        <taxon>Viridiplantae</taxon>
        <taxon>Streptophyta</taxon>
        <taxon>Embryophyta</taxon>
        <taxon>Tracheophyta</taxon>
        <taxon>Spermatophyta</taxon>
        <taxon>Magnoliopsida</taxon>
        <taxon>Amborellales</taxon>
        <taxon>Amborellaceae</taxon>
        <taxon>Amborella</taxon>
    </lineage>
</organism>
<evidence type="ECO:0000259" key="1">
    <source>
        <dbReference type="Pfam" id="PF00582"/>
    </source>
</evidence>
<dbReference type="InterPro" id="IPR006016">
    <property type="entry name" value="UspA"/>
</dbReference>
<protein>
    <recommendedName>
        <fullName evidence="1">UspA domain-containing protein</fullName>
    </recommendedName>
</protein>
<evidence type="ECO:0000313" key="2">
    <source>
        <dbReference type="EMBL" id="ERN00049.1"/>
    </source>
</evidence>
<dbReference type="PANTHER" id="PTHR31964">
    <property type="entry name" value="ADENINE NUCLEOTIDE ALPHA HYDROLASES-LIKE SUPERFAMILY PROTEIN"/>
    <property type="match status" value="1"/>
</dbReference>
<proteinExistence type="predicted"/>
<keyword evidence="3" id="KW-1185">Reference proteome</keyword>
<dbReference type="SUPFAM" id="SSF52402">
    <property type="entry name" value="Adenine nucleotide alpha hydrolases-like"/>
    <property type="match status" value="1"/>
</dbReference>
<gene>
    <name evidence="2" type="ORF">AMTR_s00105p00074810</name>
</gene>
<evidence type="ECO:0000313" key="3">
    <source>
        <dbReference type="Proteomes" id="UP000017836"/>
    </source>
</evidence>
<dbReference type="Pfam" id="PF00582">
    <property type="entry name" value="Usp"/>
    <property type="match status" value="1"/>
</dbReference>